<dbReference type="Proteomes" id="UP000218542">
    <property type="component" value="Unassembled WGS sequence"/>
</dbReference>
<dbReference type="PANTHER" id="PTHR34504:SF2">
    <property type="entry name" value="UPF0150 PROTEIN SSL0259"/>
    <property type="match status" value="1"/>
</dbReference>
<dbReference type="OrthoDB" id="9807959at2"/>
<evidence type="ECO:0000313" key="1">
    <source>
        <dbReference type="EMBL" id="GAX60119.1"/>
    </source>
</evidence>
<dbReference type="Pfam" id="PF21748">
    <property type="entry name" value="UPF0150"/>
    <property type="match status" value="1"/>
</dbReference>
<dbReference type="PANTHER" id="PTHR34504">
    <property type="entry name" value="ANTITOXIN HICB"/>
    <property type="match status" value="1"/>
</dbReference>
<dbReference type="SUPFAM" id="SSF143100">
    <property type="entry name" value="TTHA1013/TTHA0281-like"/>
    <property type="match status" value="1"/>
</dbReference>
<gene>
    <name evidence="1" type="ORF">SCALIN_C05_0204</name>
</gene>
<protein>
    <submittedName>
        <fullName evidence="1">Uncharacterized protein</fullName>
    </submittedName>
</protein>
<sequence length="93" mass="10111">MNIKAIIHEAEEGGLWAEVPALPGCVTQGETMDEIKSNLREAVEGWLLVGSPDRRAGNSARICCMKAVSGKRLSRLAEMKGWNLARVTGSHHI</sequence>
<dbReference type="InterPro" id="IPR035069">
    <property type="entry name" value="TTHA1013/TTHA0281-like"/>
</dbReference>
<dbReference type="InterPro" id="IPR051404">
    <property type="entry name" value="TA_system_antitoxin"/>
</dbReference>
<accession>A0A286TW53</accession>
<comment type="caution">
    <text evidence="1">The sequence shown here is derived from an EMBL/GenBank/DDBJ whole genome shotgun (WGS) entry which is preliminary data.</text>
</comment>
<dbReference type="Gene3D" id="3.30.160.250">
    <property type="match status" value="1"/>
</dbReference>
<dbReference type="AlphaFoldDB" id="A0A286TW53"/>
<keyword evidence="2" id="KW-1185">Reference proteome</keyword>
<dbReference type="EMBL" id="BAOS01000005">
    <property type="protein sequence ID" value="GAX60119.1"/>
    <property type="molecule type" value="Genomic_DNA"/>
</dbReference>
<dbReference type="InterPro" id="IPR049389">
    <property type="entry name" value="TTHA0281-like"/>
</dbReference>
<evidence type="ECO:0000313" key="2">
    <source>
        <dbReference type="Proteomes" id="UP000218542"/>
    </source>
</evidence>
<proteinExistence type="predicted"/>
<organism evidence="1 2">
    <name type="scientific">Candidatus Scalindua japonica</name>
    <dbReference type="NCBI Taxonomy" id="1284222"/>
    <lineage>
        <taxon>Bacteria</taxon>
        <taxon>Pseudomonadati</taxon>
        <taxon>Planctomycetota</taxon>
        <taxon>Candidatus Brocadiia</taxon>
        <taxon>Candidatus Brocadiales</taxon>
        <taxon>Candidatus Scalinduaceae</taxon>
        <taxon>Candidatus Scalindua</taxon>
    </lineage>
</organism>
<reference evidence="2" key="1">
    <citation type="journal article" date="2017" name="Environ. Microbiol. Rep.">
        <title>Genetic Diversity of Marine Anaerobic Ammonium-Oxidizing Bacteria as Revealed by Genomic and Proteomic Analyses of 'Candidatus Scalindua japonica'.</title>
        <authorList>
            <person name="Oshiki M."/>
            <person name="Mizuto K."/>
            <person name="Kimura Z."/>
            <person name="Kindaichi T."/>
            <person name="Satoh H."/>
            <person name="Okabe S."/>
        </authorList>
    </citation>
    <scope>NUCLEOTIDE SEQUENCE [LARGE SCALE GENOMIC DNA]</scope>
    <source>
        <strain evidence="2">husup-a2</strain>
    </source>
</reference>
<name>A0A286TW53_9BACT</name>